<organism evidence="1 2">
    <name type="scientific">Gymnopus androsaceus JB14</name>
    <dbReference type="NCBI Taxonomy" id="1447944"/>
    <lineage>
        <taxon>Eukaryota</taxon>
        <taxon>Fungi</taxon>
        <taxon>Dikarya</taxon>
        <taxon>Basidiomycota</taxon>
        <taxon>Agaricomycotina</taxon>
        <taxon>Agaricomycetes</taxon>
        <taxon>Agaricomycetidae</taxon>
        <taxon>Agaricales</taxon>
        <taxon>Marasmiineae</taxon>
        <taxon>Omphalotaceae</taxon>
        <taxon>Gymnopus</taxon>
    </lineage>
</organism>
<gene>
    <name evidence="1" type="ORF">BT96DRAFT_914750</name>
</gene>
<feature type="non-terminal residue" evidence="1">
    <location>
        <position position="1"/>
    </location>
</feature>
<dbReference type="GO" id="GO:0070390">
    <property type="term" value="C:transcription export complex 2"/>
    <property type="evidence" value="ECO:0007669"/>
    <property type="project" value="TreeGrafter"/>
</dbReference>
<dbReference type="GO" id="GO:0000973">
    <property type="term" value="P:post-transcriptional tethering of RNA polymerase II gene DNA at nuclear periphery"/>
    <property type="evidence" value="ECO:0007669"/>
    <property type="project" value="TreeGrafter"/>
</dbReference>
<dbReference type="GO" id="GO:0016973">
    <property type="term" value="P:poly(A)+ mRNA export from nucleus"/>
    <property type="evidence" value="ECO:0007669"/>
    <property type="project" value="TreeGrafter"/>
</dbReference>
<evidence type="ECO:0000313" key="1">
    <source>
        <dbReference type="EMBL" id="KAE9407141.1"/>
    </source>
</evidence>
<proteinExistence type="predicted"/>
<dbReference type="AlphaFoldDB" id="A0A6A4I974"/>
<accession>A0A6A4I974</accession>
<reference evidence="1" key="1">
    <citation type="journal article" date="2019" name="Environ. Microbiol.">
        <title>Fungal ecological strategies reflected in gene transcription - a case study of two litter decomposers.</title>
        <authorList>
            <person name="Barbi F."/>
            <person name="Kohler A."/>
            <person name="Barry K."/>
            <person name="Baskaran P."/>
            <person name="Daum C."/>
            <person name="Fauchery L."/>
            <person name="Ihrmark K."/>
            <person name="Kuo A."/>
            <person name="LaButti K."/>
            <person name="Lipzen A."/>
            <person name="Morin E."/>
            <person name="Grigoriev I.V."/>
            <person name="Henrissat B."/>
            <person name="Lindahl B."/>
            <person name="Martin F."/>
        </authorList>
    </citation>
    <scope>NUCLEOTIDE SEQUENCE</scope>
    <source>
        <strain evidence="1">JB14</strain>
    </source>
</reference>
<dbReference type="PANTHER" id="PTHR12732">
    <property type="entry name" value="UNCHARACTERIZED PROTEASOME COMPONENT REGION PCI-CONTAINING"/>
    <property type="match status" value="1"/>
</dbReference>
<dbReference type="GO" id="GO:0003690">
    <property type="term" value="F:double-stranded DNA binding"/>
    <property type="evidence" value="ECO:0007669"/>
    <property type="project" value="InterPro"/>
</dbReference>
<dbReference type="Proteomes" id="UP000799118">
    <property type="component" value="Unassembled WGS sequence"/>
</dbReference>
<keyword evidence="2" id="KW-1185">Reference proteome</keyword>
<protein>
    <submittedName>
        <fullName evidence="1">Uncharacterized protein</fullName>
    </submittedName>
</protein>
<dbReference type="GO" id="GO:0006368">
    <property type="term" value="P:transcription elongation by RNA polymerase II"/>
    <property type="evidence" value="ECO:0007669"/>
    <property type="project" value="TreeGrafter"/>
</dbReference>
<dbReference type="PANTHER" id="PTHR12732:SF0">
    <property type="entry name" value="PCI DOMAIN-CONTAINING PROTEIN 2"/>
    <property type="match status" value="1"/>
</dbReference>
<dbReference type="InterPro" id="IPR045114">
    <property type="entry name" value="Csn12-like"/>
</dbReference>
<sequence length="100" mass="11629">HVFRLEEELTLAFYHCHIDAQANQERILAYLLPLRLLKGHLPSDELMQRFPVLSQVFSPFSDCHPLMLTVERARELCFEGSLSSSERRNRWSSGLVCKLT</sequence>
<dbReference type="OrthoDB" id="10252687at2759"/>
<name>A0A6A4I974_9AGAR</name>
<dbReference type="GO" id="GO:0003723">
    <property type="term" value="F:RNA binding"/>
    <property type="evidence" value="ECO:0007669"/>
    <property type="project" value="InterPro"/>
</dbReference>
<dbReference type="EMBL" id="ML769397">
    <property type="protein sequence ID" value="KAE9407141.1"/>
    <property type="molecule type" value="Genomic_DNA"/>
</dbReference>
<evidence type="ECO:0000313" key="2">
    <source>
        <dbReference type="Proteomes" id="UP000799118"/>
    </source>
</evidence>